<gene>
    <name evidence="3" type="ORF">VFH_III017600</name>
</gene>
<name>A0AAV0ZXZ0_VICFA</name>
<evidence type="ECO:0000313" key="3">
    <source>
        <dbReference type="EMBL" id="CAI8601944.1"/>
    </source>
</evidence>
<dbReference type="Pfam" id="PF02984">
    <property type="entry name" value="Cyclin_C"/>
    <property type="match status" value="1"/>
</dbReference>
<evidence type="ECO:0000259" key="2">
    <source>
        <dbReference type="Pfam" id="PF02984"/>
    </source>
</evidence>
<keyword evidence="4" id="KW-1185">Reference proteome</keyword>
<accession>A0AAV0ZXZ0</accession>
<dbReference type="Gene3D" id="1.10.472.10">
    <property type="entry name" value="Cyclin-like"/>
    <property type="match status" value="1"/>
</dbReference>
<dbReference type="InterPro" id="IPR004367">
    <property type="entry name" value="Cyclin_C-dom"/>
</dbReference>
<feature type="region of interest" description="Disordered" evidence="1">
    <location>
        <begin position="209"/>
        <end position="257"/>
    </location>
</feature>
<dbReference type="EMBL" id="OX451738">
    <property type="protein sequence ID" value="CAI8601944.1"/>
    <property type="molecule type" value="Genomic_DNA"/>
</dbReference>
<evidence type="ECO:0000313" key="4">
    <source>
        <dbReference type="Proteomes" id="UP001157006"/>
    </source>
</evidence>
<feature type="compositionally biased region" description="Polar residues" evidence="1">
    <location>
        <begin position="209"/>
        <end position="242"/>
    </location>
</feature>
<dbReference type="Proteomes" id="UP001157006">
    <property type="component" value="Chromosome 3"/>
</dbReference>
<evidence type="ECO:0000256" key="1">
    <source>
        <dbReference type="SAM" id="MobiDB-lite"/>
    </source>
</evidence>
<reference evidence="3 4" key="1">
    <citation type="submission" date="2023-01" db="EMBL/GenBank/DDBJ databases">
        <authorList>
            <person name="Kreplak J."/>
        </authorList>
    </citation>
    <scope>NUCLEOTIDE SEQUENCE [LARGE SCALE GENOMIC DNA]</scope>
</reference>
<proteinExistence type="predicted"/>
<sequence>MRFLWLSSCKLKDQACQDVARALPHMVLEVINNDEDVVEDIGILYMSFDSSTTQNVKHDDSIGNNTLASNSSISCSLNRLTKENTYTGNVEGETVDKLSKSCNSSGSQCSLPNERKLLSSELNTCDIECEATTPPIPALENDSFYNNDNTCSLNITSASKVDTLSLYESLGYGPDDLEECVAVLHDLYLSRRVASLKVVRDKYKQNKFNSSQLTPTHDAYTNSYDQSANTDARKTSGNNSATLGMPDIEIKSSGDGSQKMDFRDTYFENKTSFPTGRQNWNMEFKDAAESVDHATMAGKQL</sequence>
<dbReference type="AlphaFoldDB" id="A0AAV0ZXZ0"/>
<organism evidence="3 4">
    <name type="scientific">Vicia faba</name>
    <name type="common">Broad bean</name>
    <name type="synonym">Faba vulgaris</name>
    <dbReference type="NCBI Taxonomy" id="3906"/>
    <lineage>
        <taxon>Eukaryota</taxon>
        <taxon>Viridiplantae</taxon>
        <taxon>Streptophyta</taxon>
        <taxon>Embryophyta</taxon>
        <taxon>Tracheophyta</taxon>
        <taxon>Spermatophyta</taxon>
        <taxon>Magnoliopsida</taxon>
        <taxon>eudicotyledons</taxon>
        <taxon>Gunneridae</taxon>
        <taxon>Pentapetalae</taxon>
        <taxon>rosids</taxon>
        <taxon>fabids</taxon>
        <taxon>Fabales</taxon>
        <taxon>Fabaceae</taxon>
        <taxon>Papilionoideae</taxon>
        <taxon>50 kb inversion clade</taxon>
        <taxon>NPAAA clade</taxon>
        <taxon>Hologalegina</taxon>
        <taxon>IRL clade</taxon>
        <taxon>Fabeae</taxon>
        <taxon>Vicia</taxon>
    </lineage>
</organism>
<dbReference type="SUPFAM" id="SSF47954">
    <property type="entry name" value="Cyclin-like"/>
    <property type="match status" value="1"/>
</dbReference>
<feature type="domain" description="Cyclin C-terminal" evidence="2">
    <location>
        <begin position="165"/>
        <end position="214"/>
    </location>
</feature>
<dbReference type="InterPro" id="IPR036915">
    <property type="entry name" value="Cyclin-like_sf"/>
</dbReference>
<feature type="compositionally biased region" description="Basic and acidic residues" evidence="1">
    <location>
        <begin position="248"/>
        <end position="257"/>
    </location>
</feature>
<protein>
    <recommendedName>
        <fullName evidence="2">Cyclin C-terminal domain-containing protein</fullName>
    </recommendedName>
</protein>